<keyword evidence="4 8" id="KW-0812">Transmembrane</keyword>
<dbReference type="UniPathway" id="UPA00666"/>
<keyword evidence="7 8" id="KW-0012">Acyltransferase</keyword>
<protein>
    <recommendedName>
        <fullName evidence="8">Apolipoprotein N-acyltransferase</fullName>
        <shortName evidence="8">ALP N-acyltransferase</shortName>
        <ecNumber evidence="8">2.3.1.269</ecNumber>
    </recommendedName>
</protein>
<dbReference type="InterPro" id="IPR003010">
    <property type="entry name" value="C-N_Hydrolase"/>
</dbReference>
<dbReference type="PANTHER" id="PTHR38686">
    <property type="entry name" value="APOLIPOPROTEIN N-ACYLTRANSFERASE"/>
    <property type="match status" value="1"/>
</dbReference>
<evidence type="ECO:0000256" key="8">
    <source>
        <dbReference type="HAMAP-Rule" id="MF_01148"/>
    </source>
</evidence>
<keyword evidence="2 8" id="KW-1003">Cell membrane</keyword>
<dbReference type="PANTHER" id="PTHR38686:SF1">
    <property type="entry name" value="APOLIPOPROTEIN N-ACYLTRANSFERASE"/>
    <property type="match status" value="1"/>
</dbReference>
<dbReference type="AlphaFoldDB" id="A0A0B2A7F7"/>
<comment type="caution">
    <text evidence="8">Lacks conserved residue(s) required for the propagation of feature annotation.</text>
</comment>
<keyword evidence="5 8" id="KW-1133">Transmembrane helix</keyword>
<feature type="transmembrane region" description="Helical" evidence="8">
    <location>
        <begin position="50"/>
        <end position="70"/>
    </location>
</feature>
<keyword evidence="11" id="KW-1185">Reference proteome</keyword>
<dbReference type="EC" id="2.3.1.269" evidence="8"/>
<reference evidence="10 11" key="1">
    <citation type="submission" date="2014-11" db="EMBL/GenBank/DDBJ databases">
        <title>Genome sequence of Microbacterium mangrovi MUSC 115(T).</title>
        <authorList>
            <person name="Lee L.-H."/>
        </authorList>
    </citation>
    <scope>NUCLEOTIDE SEQUENCE [LARGE SCALE GENOMIC DNA]</scope>
    <source>
        <strain evidence="10 11">MUSC 115</strain>
    </source>
</reference>
<dbReference type="NCBIfam" id="TIGR00546">
    <property type="entry name" value="lnt"/>
    <property type="match status" value="1"/>
</dbReference>
<comment type="subcellular location">
    <subcellularLocation>
        <location evidence="1 8">Cell membrane</location>
        <topology evidence="1 8">Multi-pass membrane protein</topology>
    </subcellularLocation>
</comment>
<dbReference type="GO" id="GO:0005886">
    <property type="term" value="C:plasma membrane"/>
    <property type="evidence" value="ECO:0007669"/>
    <property type="project" value="UniProtKB-SubCell"/>
</dbReference>
<dbReference type="Gene3D" id="3.60.110.10">
    <property type="entry name" value="Carbon-nitrogen hydrolase"/>
    <property type="match status" value="1"/>
</dbReference>
<keyword evidence="6 8" id="KW-0472">Membrane</keyword>
<evidence type="ECO:0000256" key="2">
    <source>
        <dbReference type="ARBA" id="ARBA00022475"/>
    </source>
</evidence>
<dbReference type="PROSITE" id="PS50263">
    <property type="entry name" value="CN_HYDROLASE"/>
    <property type="match status" value="1"/>
</dbReference>
<evidence type="ECO:0000256" key="5">
    <source>
        <dbReference type="ARBA" id="ARBA00022989"/>
    </source>
</evidence>
<dbReference type="Pfam" id="PF00795">
    <property type="entry name" value="CN_hydrolase"/>
    <property type="match status" value="1"/>
</dbReference>
<feature type="transmembrane region" description="Helical" evidence="8">
    <location>
        <begin position="189"/>
        <end position="208"/>
    </location>
</feature>
<evidence type="ECO:0000256" key="6">
    <source>
        <dbReference type="ARBA" id="ARBA00023136"/>
    </source>
</evidence>
<dbReference type="STRING" id="1348253.LK09_10815"/>
<dbReference type="EMBL" id="JTDK01000010">
    <property type="protein sequence ID" value="KHK97536.1"/>
    <property type="molecule type" value="Genomic_DNA"/>
</dbReference>
<dbReference type="InterPro" id="IPR045378">
    <property type="entry name" value="LNT_N"/>
</dbReference>
<feature type="transmembrane region" description="Helical" evidence="8">
    <location>
        <begin position="157"/>
        <end position="177"/>
    </location>
</feature>
<dbReference type="InterPro" id="IPR004563">
    <property type="entry name" value="Apolipo_AcylTrfase"/>
</dbReference>
<evidence type="ECO:0000256" key="1">
    <source>
        <dbReference type="ARBA" id="ARBA00004651"/>
    </source>
</evidence>
<comment type="pathway">
    <text evidence="8">Protein modification; lipoprotein biosynthesis (N-acyl transfer).</text>
</comment>
<organism evidence="10 11">
    <name type="scientific">Microbacterium mangrovi</name>
    <dbReference type="NCBI Taxonomy" id="1348253"/>
    <lineage>
        <taxon>Bacteria</taxon>
        <taxon>Bacillati</taxon>
        <taxon>Actinomycetota</taxon>
        <taxon>Actinomycetes</taxon>
        <taxon>Micrococcales</taxon>
        <taxon>Microbacteriaceae</taxon>
        <taxon>Microbacterium</taxon>
    </lineage>
</organism>
<comment type="function">
    <text evidence="8">Catalyzes the phospholipid dependent N-acylation of the N-terminal cysteine of apolipoprotein, the last step in lipoprotein maturation.</text>
</comment>
<comment type="similarity">
    <text evidence="8">Belongs to the CN hydrolase family. Apolipoprotein N-acyltransferase subfamily.</text>
</comment>
<dbReference type="InterPro" id="IPR036526">
    <property type="entry name" value="C-N_Hydrolase_sf"/>
</dbReference>
<evidence type="ECO:0000256" key="3">
    <source>
        <dbReference type="ARBA" id="ARBA00022679"/>
    </source>
</evidence>
<feature type="domain" description="CN hydrolase" evidence="9">
    <location>
        <begin position="216"/>
        <end position="461"/>
    </location>
</feature>
<dbReference type="HAMAP" id="MF_01148">
    <property type="entry name" value="Lnt"/>
    <property type="match status" value="1"/>
</dbReference>
<dbReference type="SUPFAM" id="SSF56317">
    <property type="entry name" value="Carbon-nitrogen hydrolase"/>
    <property type="match status" value="1"/>
</dbReference>
<dbReference type="GO" id="GO:0016410">
    <property type="term" value="F:N-acyltransferase activity"/>
    <property type="evidence" value="ECO:0007669"/>
    <property type="project" value="UniProtKB-UniRule"/>
</dbReference>
<sequence length="518" mass="55165">MLPLGIATFVSAIAGFLQTLAFPSLSWWPVVFLSVPLTLLPLTGRRSWSAFLVGFVNGLGFYLVNVAFTSRYLGPIPWLALSVLEALITAAMAIPIALAYRWLPRVAPGRWGRLVALPAVVAGLWIAREELIGHWPYGGFPWGRLGVTQVDSPLGHLLSWVGMSGVGFLIVFLCASAIEYARIGTWRDLRTAAPVAIVALVLLLVPQFPTTPAGTMRVGAAQGNGPTGYFDKRTDYAVLDAQVAATRPLLGQKMDLLAWPEGGVEYDPTQDAPTAAVLDGIQKQAGAPLLANAAVRKAGNDYNLSFLWMAGKGITQSYAKWHPVPFGEYVPDRSFWEPLAPSLIGLIGRGYTPGTTPPIVTVKGVGVGLAICFDVIYDDVIRTGARDGARLFVFQTNNADFRGTDENIQQLAFARARALETGRSVVNISTVGTSQVIAPDGSELDRIPADTAGHMLTDVPLRTGLTPAMSAGAWIDGILAWGSLAALALAGLIMRRRRRARAADATTPAPAGTGVDSV</sequence>
<comment type="catalytic activity">
    <reaction evidence="8">
        <text>N-terminal S-1,2-diacyl-sn-glyceryl-L-cysteinyl-[lipoprotein] + a glycerophospholipid = N-acyl-S-1,2-diacyl-sn-glyceryl-L-cysteinyl-[lipoprotein] + a 2-acyl-sn-glycero-3-phospholipid + H(+)</text>
        <dbReference type="Rhea" id="RHEA:48228"/>
        <dbReference type="Rhea" id="RHEA-COMP:14681"/>
        <dbReference type="Rhea" id="RHEA-COMP:14684"/>
        <dbReference type="ChEBI" id="CHEBI:15378"/>
        <dbReference type="ChEBI" id="CHEBI:136912"/>
        <dbReference type="ChEBI" id="CHEBI:140656"/>
        <dbReference type="ChEBI" id="CHEBI:140657"/>
        <dbReference type="ChEBI" id="CHEBI:140660"/>
        <dbReference type="EC" id="2.3.1.269"/>
    </reaction>
</comment>
<comment type="caution">
    <text evidence="10">The sequence shown here is derived from an EMBL/GenBank/DDBJ whole genome shotgun (WGS) entry which is preliminary data.</text>
</comment>
<dbReference type="GO" id="GO:0042158">
    <property type="term" value="P:lipoprotein biosynthetic process"/>
    <property type="evidence" value="ECO:0007669"/>
    <property type="project" value="UniProtKB-UniRule"/>
</dbReference>
<feature type="transmembrane region" description="Helical" evidence="8">
    <location>
        <begin position="76"/>
        <end position="99"/>
    </location>
</feature>
<evidence type="ECO:0000259" key="9">
    <source>
        <dbReference type="PROSITE" id="PS50263"/>
    </source>
</evidence>
<dbReference type="Proteomes" id="UP000031030">
    <property type="component" value="Unassembled WGS sequence"/>
</dbReference>
<evidence type="ECO:0000256" key="7">
    <source>
        <dbReference type="ARBA" id="ARBA00023315"/>
    </source>
</evidence>
<evidence type="ECO:0000313" key="11">
    <source>
        <dbReference type="Proteomes" id="UP000031030"/>
    </source>
</evidence>
<proteinExistence type="inferred from homology"/>
<keyword evidence="3 8" id="KW-0808">Transferase</keyword>
<dbReference type="Pfam" id="PF20154">
    <property type="entry name" value="LNT_N"/>
    <property type="match status" value="1"/>
</dbReference>
<feature type="transmembrane region" description="Helical" evidence="8">
    <location>
        <begin position="471"/>
        <end position="493"/>
    </location>
</feature>
<dbReference type="CDD" id="cd07571">
    <property type="entry name" value="ALP_N-acyl_transferase"/>
    <property type="match status" value="1"/>
</dbReference>
<evidence type="ECO:0000313" key="10">
    <source>
        <dbReference type="EMBL" id="KHK97536.1"/>
    </source>
</evidence>
<evidence type="ECO:0000256" key="4">
    <source>
        <dbReference type="ARBA" id="ARBA00022692"/>
    </source>
</evidence>
<name>A0A0B2A7F7_9MICO</name>
<accession>A0A0B2A7F7</accession>
<gene>
    <name evidence="8" type="primary">lnt</name>
    <name evidence="10" type="ORF">LK09_10815</name>
</gene>